<dbReference type="PANTHER" id="PTHR24421">
    <property type="entry name" value="NITRATE/NITRITE SENSOR PROTEIN NARX-RELATED"/>
    <property type="match status" value="1"/>
</dbReference>
<keyword evidence="12" id="KW-0902">Two-component regulatory system</keyword>
<dbReference type="InterPro" id="IPR050482">
    <property type="entry name" value="Sensor_HK_TwoCompSys"/>
</dbReference>
<dbReference type="InterPro" id="IPR036890">
    <property type="entry name" value="HATPase_C_sf"/>
</dbReference>
<evidence type="ECO:0000256" key="13">
    <source>
        <dbReference type="ARBA" id="ARBA00023014"/>
    </source>
</evidence>
<keyword evidence="17" id="KW-0472">Membrane</keyword>
<dbReference type="InterPro" id="IPR004358">
    <property type="entry name" value="Sig_transdc_His_kin-like_C"/>
</dbReference>
<keyword evidence="11" id="KW-0408">Iron</keyword>
<comment type="catalytic activity">
    <reaction evidence="1">
        <text>ATP + protein L-histidine = ADP + protein N-phospho-L-histidine.</text>
        <dbReference type="EC" id="2.7.13.3"/>
    </reaction>
</comment>
<evidence type="ECO:0000256" key="11">
    <source>
        <dbReference type="ARBA" id="ARBA00023004"/>
    </source>
</evidence>
<dbReference type="AlphaFoldDB" id="A0A9W6WA35"/>
<dbReference type="PANTHER" id="PTHR24421:SF62">
    <property type="entry name" value="SENSORY TRANSDUCTION HISTIDINE KINASE"/>
    <property type="match status" value="1"/>
</dbReference>
<keyword evidence="9" id="KW-0479">Metal-binding</keyword>
<evidence type="ECO:0000256" key="15">
    <source>
        <dbReference type="ARBA" id="ARBA00030800"/>
    </source>
</evidence>
<dbReference type="InterPro" id="IPR011712">
    <property type="entry name" value="Sig_transdc_His_kin_sub3_dim/P"/>
</dbReference>
<dbReference type="PIRSF" id="PIRSF037434">
    <property type="entry name" value="STHK_ChrS"/>
    <property type="match status" value="1"/>
</dbReference>
<gene>
    <name evidence="19" type="ORF">Afil01_20470</name>
</gene>
<evidence type="ECO:0000256" key="6">
    <source>
        <dbReference type="ARBA" id="ARBA00022485"/>
    </source>
</evidence>
<comment type="function">
    <text evidence="14">Member of the two-component regulatory system NreB/NreC involved in the control of dissimilatory nitrate/nitrite reduction in response to oxygen. NreB functions as a direct oxygen sensor histidine kinase which is autophosphorylated, in the absence of oxygen, probably at the conserved histidine residue, and transfers its phosphate group probably to a conserved aspartate residue of NreC. NreB/NreC activates the expression of the nitrate (narGHJI) and nitrite (nir) reductase operons, as well as the putative nitrate transporter gene narT.</text>
</comment>
<evidence type="ECO:0000256" key="3">
    <source>
        <dbReference type="ARBA" id="ARBA00004496"/>
    </source>
</evidence>
<evidence type="ECO:0000256" key="4">
    <source>
        <dbReference type="ARBA" id="ARBA00012438"/>
    </source>
</evidence>
<evidence type="ECO:0000256" key="5">
    <source>
        <dbReference type="ARBA" id="ARBA00017322"/>
    </source>
</evidence>
<feature type="transmembrane region" description="Helical" evidence="17">
    <location>
        <begin position="77"/>
        <end position="97"/>
    </location>
</feature>
<organism evidence="19 20">
    <name type="scientific">Actinorhabdospora filicis</name>
    <dbReference type="NCBI Taxonomy" id="1785913"/>
    <lineage>
        <taxon>Bacteria</taxon>
        <taxon>Bacillati</taxon>
        <taxon>Actinomycetota</taxon>
        <taxon>Actinomycetes</taxon>
        <taxon>Micromonosporales</taxon>
        <taxon>Micromonosporaceae</taxon>
        <taxon>Actinorhabdospora</taxon>
    </lineage>
</organism>
<evidence type="ECO:0000256" key="1">
    <source>
        <dbReference type="ARBA" id="ARBA00000085"/>
    </source>
</evidence>
<keyword evidence="17" id="KW-0812">Transmembrane</keyword>
<comment type="subcellular location">
    <subcellularLocation>
        <location evidence="3">Cytoplasm</location>
    </subcellularLocation>
</comment>
<keyword evidence="13" id="KW-0411">Iron-sulfur</keyword>
<dbReference type="SMART" id="SM00387">
    <property type="entry name" value="HATPase_c"/>
    <property type="match status" value="1"/>
</dbReference>
<dbReference type="SUPFAM" id="SSF55874">
    <property type="entry name" value="ATPase domain of HSP90 chaperone/DNA topoisomerase II/histidine kinase"/>
    <property type="match status" value="1"/>
</dbReference>
<comment type="cofactor">
    <cofactor evidence="2">
        <name>[4Fe-4S] cluster</name>
        <dbReference type="ChEBI" id="CHEBI:49883"/>
    </cofactor>
</comment>
<dbReference type="GO" id="GO:0016020">
    <property type="term" value="C:membrane"/>
    <property type="evidence" value="ECO:0007669"/>
    <property type="project" value="InterPro"/>
</dbReference>
<evidence type="ECO:0000256" key="9">
    <source>
        <dbReference type="ARBA" id="ARBA00022723"/>
    </source>
</evidence>
<evidence type="ECO:0000256" key="8">
    <source>
        <dbReference type="ARBA" id="ARBA00022679"/>
    </source>
</evidence>
<dbReference type="Pfam" id="PF07730">
    <property type="entry name" value="HisKA_3"/>
    <property type="match status" value="1"/>
</dbReference>
<feature type="coiled-coil region" evidence="16">
    <location>
        <begin position="170"/>
        <end position="197"/>
    </location>
</feature>
<proteinExistence type="predicted"/>
<dbReference type="Proteomes" id="UP001165079">
    <property type="component" value="Unassembled WGS sequence"/>
</dbReference>
<name>A0A9W6WA35_9ACTN</name>
<dbReference type="GO" id="GO:0005737">
    <property type="term" value="C:cytoplasm"/>
    <property type="evidence" value="ECO:0007669"/>
    <property type="project" value="UniProtKB-SubCell"/>
</dbReference>
<evidence type="ECO:0000256" key="12">
    <source>
        <dbReference type="ARBA" id="ARBA00023012"/>
    </source>
</evidence>
<evidence type="ECO:0000256" key="7">
    <source>
        <dbReference type="ARBA" id="ARBA00022490"/>
    </source>
</evidence>
<dbReference type="EC" id="2.7.13.3" evidence="4"/>
<dbReference type="EMBL" id="BSTX01000001">
    <property type="protein sequence ID" value="GLZ77240.1"/>
    <property type="molecule type" value="Genomic_DNA"/>
</dbReference>
<comment type="caution">
    <text evidence="19">The sequence shown here is derived from an EMBL/GenBank/DDBJ whole genome shotgun (WGS) entry which is preliminary data.</text>
</comment>
<feature type="transmembrane region" description="Helical" evidence="17">
    <location>
        <begin position="140"/>
        <end position="160"/>
    </location>
</feature>
<accession>A0A9W6WA35</accession>
<evidence type="ECO:0000256" key="2">
    <source>
        <dbReference type="ARBA" id="ARBA00001966"/>
    </source>
</evidence>
<dbReference type="InterPro" id="IPR017205">
    <property type="entry name" value="Sig_transdc_His_kinase_ChrS"/>
</dbReference>
<protein>
    <recommendedName>
        <fullName evidence="5">Oxygen sensor histidine kinase NreB</fullName>
        <ecNumber evidence="4">2.7.13.3</ecNumber>
    </recommendedName>
    <alternativeName>
        <fullName evidence="15">Nitrogen regulation protein B</fullName>
    </alternativeName>
</protein>
<evidence type="ECO:0000259" key="18">
    <source>
        <dbReference type="PROSITE" id="PS50109"/>
    </source>
</evidence>
<keyword evidence="10 19" id="KW-0418">Kinase</keyword>
<dbReference type="PRINTS" id="PR00344">
    <property type="entry name" value="BCTRLSENSOR"/>
</dbReference>
<feature type="transmembrane region" description="Helical" evidence="17">
    <location>
        <begin position="109"/>
        <end position="134"/>
    </location>
</feature>
<evidence type="ECO:0000313" key="19">
    <source>
        <dbReference type="EMBL" id="GLZ77240.1"/>
    </source>
</evidence>
<evidence type="ECO:0000313" key="20">
    <source>
        <dbReference type="Proteomes" id="UP001165079"/>
    </source>
</evidence>
<keyword evidence="20" id="KW-1185">Reference proteome</keyword>
<keyword evidence="7" id="KW-0963">Cytoplasm</keyword>
<evidence type="ECO:0000256" key="17">
    <source>
        <dbReference type="SAM" id="Phobius"/>
    </source>
</evidence>
<dbReference type="GO" id="GO:0046872">
    <property type="term" value="F:metal ion binding"/>
    <property type="evidence" value="ECO:0007669"/>
    <property type="project" value="UniProtKB-KW"/>
</dbReference>
<feature type="transmembrane region" description="Helical" evidence="17">
    <location>
        <begin position="16"/>
        <end position="38"/>
    </location>
</feature>
<feature type="domain" description="Histidine kinase" evidence="18">
    <location>
        <begin position="297"/>
        <end position="382"/>
    </location>
</feature>
<evidence type="ECO:0000256" key="10">
    <source>
        <dbReference type="ARBA" id="ARBA00022777"/>
    </source>
</evidence>
<dbReference type="CDD" id="cd16917">
    <property type="entry name" value="HATPase_UhpB-NarQ-NarX-like"/>
    <property type="match status" value="1"/>
</dbReference>
<evidence type="ECO:0000256" key="16">
    <source>
        <dbReference type="SAM" id="Coils"/>
    </source>
</evidence>
<dbReference type="Pfam" id="PF02518">
    <property type="entry name" value="HATPase_c"/>
    <property type="match status" value="1"/>
</dbReference>
<feature type="transmembrane region" description="Helical" evidence="17">
    <location>
        <begin position="45"/>
        <end position="65"/>
    </location>
</feature>
<dbReference type="Gene3D" id="3.30.565.10">
    <property type="entry name" value="Histidine kinase-like ATPase, C-terminal domain"/>
    <property type="match status" value="1"/>
</dbReference>
<dbReference type="Gene3D" id="1.20.5.1930">
    <property type="match status" value="1"/>
</dbReference>
<dbReference type="GO" id="GO:0046983">
    <property type="term" value="F:protein dimerization activity"/>
    <property type="evidence" value="ECO:0007669"/>
    <property type="project" value="InterPro"/>
</dbReference>
<sequence>MAQRPDPMTETLWRRYIWWDVMYLVVSVLTAVLSAISADTAARRVWIVVLVAAIFGCYLLVGRRLATRQPVALWRELAFQGLMIALYLALATVAEGAPLMMMMLGSLAFWLGTTLSAVVVTLLLNGCTILGWYLGGRDPLDMIPLSLAIAAITLVSGSWSRSMVRQNLQRADLIHELRATQQEVARLSREAGVAAERQRVAADIHDTLAQGFGSIVMLAQALRASLERDPDAVHRHLDLIEETARDNLAEARAIVSAMQPPVLDGGLEDAVRRLAGDARVAVTGVPRPLPPPVAVVLLRSGQEALTNVRKHAGPASVHIELSFLEETVRLAVTDDGPGFDPAAATGGFGLSGMRGRATEVGGKMTVRSRPGEGTAVTVEVPA</sequence>
<reference evidence="19" key="1">
    <citation type="submission" date="2023-03" db="EMBL/GenBank/DDBJ databases">
        <title>Actinorhabdospora filicis NBRC 111898.</title>
        <authorList>
            <person name="Ichikawa N."/>
            <person name="Sato H."/>
            <person name="Tonouchi N."/>
        </authorList>
    </citation>
    <scope>NUCLEOTIDE SEQUENCE</scope>
    <source>
        <strain evidence="19">NBRC 111898</strain>
    </source>
</reference>
<dbReference type="GO" id="GO:0051539">
    <property type="term" value="F:4 iron, 4 sulfur cluster binding"/>
    <property type="evidence" value="ECO:0007669"/>
    <property type="project" value="UniProtKB-KW"/>
</dbReference>
<dbReference type="InterPro" id="IPR005467">
    <property type="entry name" value="His_kinase_dom"/>
</dbReference>
<dbReference type="PROSITE" id="PS50109">
    <property type="entry name" value="HIS_KIN"/>
    <property type="match status" value="1"/>
</dbReference>
<keyword evidence="8" id="KW-0808">Transferase</keyword>
<evidence type="ECO:0000256" key="14">
    <source>
        <dbReference type="ARBA" id="ARBA00024827"/>
    </source>
</evidence>
<keyword evidence="16" id="KW-0175">Coiled coil</keyword>
<dbReference type="GO" id="GO:0000155">
    <property type="term" value="F:phosphorelay sensor kinase activity"/>
    <property type="evidence" value="ECO:0007669"/>
    <property type="project" value="InterPro"/>
</dbReference>
<keyword evidence="17" id="KW-1133">Transmembrane helix</keyword>
<dbReference type="InterPro" id="IPR003594">
    <property type="entry name" value="HATPase_dom"/>
</dbReference>
<keyword evidence="6" id="KW-0004">4Fe-4S</keyword>